<dbReference type="Gene3D" id="3.40.50.410">
    <property type="entry name" value="von Willebrand factor, type A domain"/>
    <property type="match status" value="1"/>
</dbReference>
<feature type="domain" description="VWFA" evidence="2">
    <location>
        <begin position="78"/>
        <end position="272"/>
    </location>
</feature>
<name>A0A518DWC3_9BACT</name>
<organism evidence="3 4">
    <name type="scientific">Lignipirellula cremea</name>
    <dbReference type="NCBI Taxonomy" id="2528010"/>
    <lineage>
        <taxon>Bacteria</taxon>
        <taxon>Pseudomonadati</taxon>
        <taxon>Planctomycetota</taxon>
        <taxon>Planctomycetia</taxon>
        <taxon>Pirellulales</taxon>
        <taxon>Pirellulaceae</taxon>
        <taxon>Lignipirellula</taxon>
    </lineage>
</organism>
<evidence type="ECO:0000256" key="1">
    <source>
        <dbReference type="SAM" id="Phobius"/>
    </source>
</evidence>
<dbReference type="CDD" id="cd00198">
    <property type="entry name" value="vWFA"/>
    <property type="match status" value="1"/>
</dbReference>
<evidence type="ECO:0000313" key="3">
    <source>
        <dbReference type="EMBL" id="QDU96136.1"/>
    </source>
</evidence>
<dbReference type="Gene3D" id="3.40.50.880">
    <property type="match status" value="1"/>
</dbReference>
<keyword evidence="1" id="KW-1133">Transmembrane helix</keyword>
<keyword evidence="4" id="KW-1185">Reference proteome</keyword>
<feature type="transmembrane region" description="Helical" evidence="1">
    <location>
        <begin position="12"/>
        <end position="30"/>
    </location>
</feature>
<dbReference type="SUPFAM" id="SSF53300">
    <property type="entry name" value="vWA-like"/>
    <property type="match status" value="1"/>
</dbReference>
<dbReference type="InterPro" id="IPR036465">
    <property type="entry name" value="vWFA_dom_sf"/>
</dbReference>
<dbReference type="RefSeq" id="WP_197442392.1">
    <property type="nucleotide sequence ID" value="NZ_CP036433.1"/>
</dbReference>
<dbReference type="PROSITE" id="PS50234">
    <property type="entry name" value="VWFA"/>
    <property type="match status" value="1"/>
</dbReference>
<keyword evidence="1" id="KW-0472">Membrane</keyword>
<protein>
    <recommendedName>
        <fullName evidence="2">VWFA domain-containing protein</fullName>
    </recommendedName>
</protein>
<sequence length="787" mass="86725">MMTSLTSPQGLLWIGIAAAALLVFYTFVLVREGRSAARLNGGQTALLWLLRLGVAAIALVALARPAVQHVRTETRLPTAPILIDESLSMNFPASRENPLLQSVPVSERTRFRGAQAAVEALQKKLSGTHRVRVYAFSDSLQLLKEVPFRADEQQPALSAQDIFADHEQPTGAYSNVGDAVSEVLRDLSGEKVAGMIVLSDGRQTGGLDLQRAADDAEAAKVPVHTITLGTEFPLRDLRIDEVLAGAEASLGDVLTFHGKLNNQISSSLTTRLLLEEKDGENPDAEYREVAARNLQLLRGPHQTSLAVIPETEGVRRFRLSVPEQADEVDLENNVVELTVKVVKRTLKALLIAGEPSREFHYITPALLRDPIIELSCFLQAADVDYTQQGNVVIERLPATVKEWSQYDVAILLDVDPNGITTQQLAGLENMVSNGGGLVIIAGRANGLARLVQVHAARIRGLLPVEVDKNLHLNHDQTFDKPFHISRTSQGRNHPVLMASANGELNQQTWDTFGELDFYWRHPVQGVKPKAIALLEESDASSAGDGVLMAIQRYVDGAVFFAAVDSMWRWRYPHESYDYDRFWSRVVRYLGEARLLGAQQQVSLATDRRSYSPGEDVAIELRVLDPALMSQLAGEPIYVTIASEGAEEYKTPLLPDDRGEQLYRGEYRARRLGTMTLRAQQAAPDADSEAKPLFDVSHAFDVRMQSLENADTSADLAAMQQLAKGTGGLYLDYHTLDQWETVAAALPSDPQILTETITAEVWDGWLLLALFVGLVSCELSLRKWWGLL</sequence>
<dbReference type="Proteomes" id="UP000317648">
    <property type="component" value="Chromosome"/>
</dbReference>
<evidence type="ECO:0000313" key="4">
    <source>
        <dbReference type="Proteomes" id="UP000317648"/>
    </source>
</evidence>
<dbReference type="SMART" id="SM00327">
    <property type="entry name" value="VWA"/>
    <property type="match status" value="1"/>
</dbReference>
<keyword evidence="1" id="KW-0812">Transmembrane</keyword>
<dbReference type="PANTHER" id="PTHR37947:SF1">
    <property type="entry name" value="BLL2462 PROTEIN"/>
    <property type="match status" value="1"/>
</dbReference>
<accession>A0A518DWC3</accession>
<dbReference type="EMBL" id="CP036433">
    <property type="protein sequence ID" value="QDU96136.1"/>
    <property type="molecule type" value="Genomic_DNA"/>
</dbReference>
<evidence type="ECO:0000259" key="2">
    <source>
        <dbReference type="PROSITE" id="PS50234"/>
    </source>
</evidence>
<dbReference type="AlphaFoldDB" id="A0A518DWC3"/>
<dbReference type="SUPFAM" id="SSF52317">
    <property type="entry name" value="Class I glutamine amidotransferase-like"/>
    <property type="match status" value="1"/>
</dbReference>
<proteinExistence type="predicted"/>
<dbReference type="KEGG" id="lcre:Pla8534_39550"/>
<gene>
    <name evidence="3" type="ORF">Pla8534_39550</name>
</gene>
<dbReference type="InterPro" id="IPR002035">
    <property type="entry name" value="VWF_A"/>
</dbReference>
<feature type="transmembrane region" description="Helical" evidence="1">
    <location>
        <begin position="42"/>
        <end position="63"/>
    </location>
</feature>
<dbReference type="PANTHER" id="PTHR37947">
    <property type="entry name" value="BLL2462 PROTEIN"/>
    <property type="match status" value="1"/>
</dbReference>
<reference evidence="3 4" key="1">
    <citation type="submission" date="2019-02" db="EMBL/GenBank/DDBJ databases">
        <title>Deep-cultivation of Planctomycetes and their phenomic and genomic characterization uncovers novel biology.</title>
        <authorList>
            <person name="Wiegand S."/>
            <person name="Jogler M."/>
            <person name="Boedeker C."/>
            <person name="Pinto D."/>
            <person name="Vollmers J."/>
            <person name="Rivas-Marin E."/>
            <person name="Kohn T."/>
            <person name="Peeters S.H."/>
            <person name="Heuer A."/>
            <person name="Rast P."/>
            <person name="Oberbeckmann S."/>
            <person name="Bunk B."/>
            <person name="Jeske O."/>
            <person name="Meyerdierks A."/>
            <person name="Storesund J.E."/>
            <person name="Kallscheuer N."/>
            <person name="Luecker S."/>
            <person name="Lage O.M."/>
            <person name="Pohl T."/>
            <person name="Merkel B.J."/>
            <person name="Hornburger P."/>
            <person name="Mueller R.-W."/>
            <person name="Bruemmer F."/>
            <person name="Labrenz M."/>
            <person name="Spormann A.M."/>
            <person name="Op den Camp H."/>
            <person name="Overmann J."/>
            <person name="Amann R."/>
            <person name="Jetten M.S.M."/>
            <person name="Mascher T."/>
            <person name="Medema M.H."/>
            <person name="Devos D.P."/>
            <person name="Kaster A.-K."/>
            <person name="Ovreas L."/>
            <person name="Rohde M."/>
            <person name="Galperin M.Y."/>
            <person name="Jogler C."/>
        </authorList>
    </citation>
    <scope>NUCLEOTIDE SEQUENCE [LARGE SCALE GENOMIC DNA]</scope>
    <source>
        <strain evidence="3 4">Pla85_3_4</strain>
    </source>
</reference>
<dbReference type="InterPro" id="IPR029062">
    <property type="entry name" value="Class_I_gatase-like"/>
</dbReference>